<evidence type="ECO:0000256" key="4">
    <source>
        <dbReference type="ARBA" id="ARBA00023136"/>
    </source>
</evidence>
<sequence length="315" mass="35626">MTRQYISRLDRNILTGILITLSGSFFYVLMGSLSKLAGKQLSLNQILFLQSITGLSCAVYLIKIRRYSFRQLWRRDQRYYLLRIIFSLGSIYALIAGLRQMSVFNALVILNSSPLIIPFLRKMLFGKKINLSIFPAVICAFSGITLILSPDPHIFDASFVIVLISMLCMTFSLLVLERQQDARPDLSIFYYFFYSSLITGALLIFRGESLPYPGFFLVTGLLIGVLFFLVQLSIIHAASYISSQLISVLFYSEIILALISSLLFEHLEFTANHAWGIILVIVGGSMTTLIEQKFSDATKANKQKLDDDMISIRQT</sequence>
<gene>
    <name evidence="7" type="ORF">AQUSIP_13620</name>
</gene>
<keyword evidence="3 5" id="KW-1133">Transmembrane helix</keyword>
<dbReference type="InterPro" id="IPR000620">
    <property type="entry name" value="EamA_dom"/>
</dbReference>
<evidence type="ECO:0000259" key="6">
    <source>
        <dbReference type="Pfam" id="PF00892"/>
    </source>
</evidence>
<dbReference type="Pfam" id="PF00892">
    <property type="entry name" value="EamA"/>
    <property type="match status" value="1"/>
</dbReference>
<proteinExistence type="predicted"/>
<feature type="transmembrane region" description="Helical" evidence="5">
    <location>
        <begin position="12"/>
        <end position="30"/>
    </location>
</feature>
<feature type="transmembrane region" description="Helical" evidence="5">
    <location>
        <begin position="270"/>
        <end position="290"/>
    </location>
</feature>
<dbReference type="RefSeq" id="WP_172622766.1">
    <property type="nucleotide sequence ID" value="NZ_LR699119.1"/>
</dbReference>
<feature type="transmembrane region" description="Helical" evidence="5">
    <location>
        <begin position="42"/>
        <end position="62"/>
    </location>
</feature>
<feature type="transmembrane region" description="Helical" evidence="5">
    <location>
        <begin position="129"/>
        <end position="148"/>
    </location>
</feature>
<dbReference type="Proteomes" id="UP000324194">
    <property type="component" value="Chromosome 1"/>
</dbReference>
<name>A0A5E4PGA9_9COXI</name>
<dbReference type="InterPro" id="IPR037185">
    <property type="entry name" value="EmrE-like"/>
</dbReference>
<keyword evidence="4 5" id="KW-0472">Membrane</keyword>
<dbReference type="GO" id="GO:0016020">
    <property type="term" value="C:membrane"/>
    <property type="evidence" value="ECO:0007669"/>
    <property type="project" value="UniProtKB-SubCell"/>
</dbReference>
<evidence type="ECO:0000313" key="8">
    <source>
        <dbReference type="Proteomes" id="UP000324194"/>
    </source>
</evidence>
<feature type="transmembrane region" description="Helical" evidence="5">
    <location>
        <begin position="188"/>
        <end position="206"/>
    </location>
</feature>
<evidence type="ECO:0000313" key="7">
    <source>
        <dbReference type="EMBL" id="VVC76060.1"/>
    </source>
</evidence>
<evidence type="ECO:0000256" key="5">
    <source>
        <dbReference type="SAM" id="Phobius"/>
    </source>
</evidence>
<feature type="transmembrane region" description="Helical" evidence="5">
    <location>
        <begin position="103"/>
        <end position="120"/>
    </location>
</feature>
<protein>
    <recommendedName>
        <fullName evidence="6">EamA domain-containing protein</fullName>
    </recommendedName>
</protein>
<feature type="transmembrane region" description="Helical" evidence="5">
    <location>
        <begin position="212"/>
        <end position="233"/>
    </location>
</feature>
<feature type="domain" description="EamA" evidence="6">
    <location>
        <begin position="15"/>
        <end position="148"/>
    </location>
</feature>
<dbReference type="SUPFAM" id="SSF103481">
    <property type="entry name" value="Multidrug resistance efflux transporter EmrE"/>
    <property type="match status" value="2"/>
</dbReference>
<feature type="transmembrane region" description="Helical" evidence="5">
    <location>
        <begin position="80"/>
        <end position="97"/>
    </location>
</feature>
<dbReference type="PANTHER" id="PTHR22911:SF6">
    <property type="entry name" value="SOLUTE CARRIER FAMILY 35 MEMBER G1"/>
    <property type="match status" value="1"/>
</dbReference>
<reference evidence="7 8" key="1">
    <citation type="submission" date="2019-08" db="EMBL/GenBank/DDBJ databases">
        <authorList>
            <person name="Guy L."/>
        </authorList>
    </citation>
    <scope>NUCLEOTIDE SEQUENCE [LARGE SCALE GENOMIC DNA]</scope>
    <source>
        <strain evidence="7 8">SGT-108</strain>
    </source>
</reference>
<comment type="subcellular location">
    <subcellularLocation>
        <location evidence="1">Membrane</location>
        <topology evidence="1">Multi-pass membrane protein</topology>
    </subcellularLocation>
</comment>
<dbReference type="AlphaFoldDB" id="A0A5E4PGA9"/>
<evidence type="ECO:0000256" key="1">
    <source>
        <dbReference type="ARBA" id="ARBA00004141"/>
    </source>
</evidence>
<keyword evidence="8" id="KW-1185">Reference proteome</keyword>
<dbReference type="EMBL" id="LR699119">
    <property type="protein sequence ID" value="VVC76060.1"/>
    <property type="molecule type" value="Genomic_DNA"/>
</dbReference>
<evidence type="ECO:0000256" key="2">
    <source>
        <dbReference type="ARBA" id="ARBA00022692"/>
    </source>
</evidence>
<dbReference type="PANTHER" id="PTHR22911">
    <property type="entry name" value="ACYL-MALONYL CONDENSING ENZYME-RELATED"/>
    <property type="match status" value="1"/>
</dbReference>
<accession>A0A5E4PGA9</accession>
<keyword evidence="2 5" id="KW-0812">Transmembrane</keyword>
<feature type="transmembrane region" description="Helical" evidence="5">
    <location>
        <begin position="245"/>
        <end position="264"/>
    </location>
</feature>
<feature type="transmembrane region" description="Helical" evidence="5">
    <location>
        <begin position="154"/>
        <end position="176"/>
    </location>
</feature>
<organism evidence="7 8">
    <name type="scientific">Aquicella siphonis</name>
    <dbReference type="NCBI Taxonomy" id="254247"/>
    <lineage>
        <taxon>Bacteria</taxon>
        <taxon>Pseudomonadati</taxon>
        <taxon>Pseudomonadota</taxon>
        <taxon>Gammaproteobacteria</taxon>
        <taxon>Legionellales</taxon>
        <taxon>Coxiellaceae</taxon>
        <taxon>Aquicella</taxon>
    </lineage>
</organism>
<dbReference type="KEGG" id="asip:AQUSIP_13620"/>
<evidence type="ECO:0000256" key="3">
    <source>
        <dbReference type="ARBA" id="ARBA00022989"/>
    </source>
</evidence>